<protein>
    <submittedName>
        <fullName evidence="2">Uncharacterized protein</fullName>
    </submittedName>
</protein>
<evidence type="ECO:0000313" key="3">
    <source>
        <dbReference type="Proteomes" id="UP000256952"/>
    </source>
</evidence>
<sequence>MLRLTSLIMSWLNLIKRVAAVLNPEQRGDSTDPIPVGRGDPNERQFYVHGVPHLLRKECDRVVHFVGVFEHRLQRTPYGDKLLPEVFPRWKKVSEHVDMSLEHVAASVIQNGNPPDSQGPSQAAVEPELRLRERPTRSAPSAEGGGRQEVASSGSGSAAPAQASSQTYTVGELLEWGEMTFPNRKAGGPRSYTSFALKLSTATGEKILQGEGLKDALADARCKLGDRIAVRRLHREKVPAFDKKSGAPIMDRATGVQKLWDRWVWSINLVH</sequence>
<evidence type="ECO:0000313" key="2">
    <source>
        <dbReference type="EMBL" id="SOZ75147.1"/>
    </source>
</evidence>
<comment type="caution">
    <text evidence="2">The sequence shown here is derived from an EMBL/GenBank/DDBJ whole genome shotgun (WGS) entry which is preliminary data.</text>
</comment>
<dbReference type="EMBL" id="OFTH01000052">
    <property type="protein sequence ID" value="SOZ75147.1"/>
    <property type="molecule type" value="Genomic_DNA"/>
</dbReference>
<feature type="compositionally biased region" description="Polar residues" evidence="1">
    <location>
        <begin position="109"/>
        <end position="121"/>
    </location>
</feature>
<accession>A0A375EF16</accession>
<dbReference type="AlphaFoldDB" id="A0A375EF16"/>
<feature type="region of interest" description="Disordered" evidence="1">
    <location>
        <begin position="109"/>
        <end position="164"/>
    </location>
</feature>
<dbReference type="Proteomes" id="UP000256952">
    <property type="component" value="Unassembled WGS sequence"/>
</dbReference>
<reference evidence="3" key="1">
    <citation type="submission" date="2018-01" db="EMBL/GenBank/DDBJ databases">
        <authorList>
            <person name="Gaut B.S."/>
            <person name="Morton B.R."/>
            <person name="Clegg M.T."/>
            <person name="Duvall M.R."/>
        </authorList>
    </citation>
    <scope>NUCLEOTIDE SEQUENCE [LARGE SCALE GENOMIC DNA]</scope>
</reference>
<proteinExistence type="predicted"/>
<feature type="compositionally biased region" description="Low complexity" evidence="1">
    <location>
        <begin position="151"/>
        <end position="164"/>
    </location>
</feature>
<feature type="compositionally biased region" description="Basic and acidic residues" evidence="1">
    <location>
        <begin position="127"/>
        <end position="136"/>
    </location>
</feature>
<gene>
    <name evidence="2" type="ORF">CBM2613_U10049</name>
</gene>
<organism evidence="2 3">
    <name type="scientific">Cupriavidus taiwanensis</name>
    <dbReference type="NCBI Taxonomy" id="164546"/>
    <lineage>
        <taxon>Bacteria</taxon>
        <taxon>Pseudomonadati</taxon>
        <taxon>Pseudomonadota</taxon>
        <taxon>Betaproteobacteria</taxon>
        <taxon>Burkholderiales</taxon>
        <taxon>Burkholderiaceae</taxon>
        <taxon>Cupriavidus</taxon>
    </lineage>
</organism>
<name>A0A375EF16_9BURK</name>
<evidence type="ECO:0000256" key="1">
    <source>
        <dbReference type="SAM" id="MobiDB-lite"/>
    </source>
</evidence>